<comment type="caution">
    <text evidence="1">The sequence shown here is derived from an EMBL/GenBank/DDBJ whole genome shotgun (WGS) entry which is preliminary data.</text>
</comment>
<evidence type="ECO:0000313" key="1">
    <source>
        <dbReference type="EMBL" id="MPC76738.1"/>
    </source>
</evidence>
<organism evidence="1 2">
    <name type="scientific">Portunus trituberculatus</name>
    <name type="common">Swimming crab</name>
    <name type="synonym">Neptunus trituberculatus</name>
    <dbReference type="NCBI Taxonomy" id="210409"/>
    <lineage>
        <taxon>Eukaryota</taxon>
        <taxon>Metazoa</taxon>
        <taxon>Ecdysozoa</taxon>
        <taxon>Arthropoda</taxon>
        <taxon>Crustacea</taxon>
        <taxon>Multicrustacea</taxon>
        <taxon>Malacostraca</taxon>
        <taxon>Eumalacostraca</taxon>
        <taxon>Eucarida</taxon>
        <taxon>Decapoda</taxon>
        <taxon>Pleocyemata</taxon>
        <taxon>Brachyura</taxon>
        <taxon>Eubrachyura</taxon>
        <taxon>Portunoidea</taxon>
        <taxon>Portunidae</taxon>
        <taxon>Portuninae</taxon>
        <taxon>Portunus</taxon>
    </lineage>
</organism>
<dbReference type="PANTHER" id="PTHR35617:SF3">
    <property type="entry name" value="CORE-BINDING (CB) DOMAIN-CONTAINING PROTEIN"/>
    <property type="match status" value="1"/>
</dbReference>
<keyword evidence="2" id="KW-1185">Reference proteome</keyword>
<reference evidence="1 2" key="1">
    <citation type="submission" date="2019-05" db="EMBL/GenBank/DDBJ databases">
        <title>Another draft genome of Portunus trituberculatus and its Hox gene families provides insights of decapod evolution.</title>
        <authorList>
            <person name="Jeong J.-H."/>
            <person name="Song I."/>
            <person name="Kim S."/>
            <person name="Choi T."/>
            <person name="Kim D."/>
            <person name="Ryu S."/>
            <person name="Kim W."/>
        </authorList>
    </citation>
    <scope>NUCLEOTIDE SEQUENCE [LARGE SCALE GENOMIC DNA]</scope>
    <source>
        <tissue evidence="1">Muscle</tissue>
    </source>
</reference>
<evidence type="ECO:0000313" key="2">
    <source>
        <dbReference type="Proteomes" id="UP000324222"/>
    </source>
</evidence>
<protein>
    <submittedName>
        <fullName evidence="1">Uncharacterized protein</fullName>
    </submittedName>
</protein>
<dbReference type="EMBL" id="VSRR010044097">
    <property type="protein sequence ID" value="MPC76738.1"/>
    <property type="molecule type" value="Genomic_DNA"/>
</dbReference>
<name>A0A5B7I797_PORTR</name>
<dbReference type="AlphaFoldDB" id="A0A5B7I797"/>
<dbReference type="Proteomes" id="UP000324222">
    <property type="component" value="Unassembled WGS sequence"/>
</dbReference>
<accession>A0A5B7I797</accession>
<dbReference type="PANTHER" id="PTHR35617">
    <property type="entry name" value="PHAGE_INTEGRASE DOMAIN-CONTAINING PROTEIN"/>
    <property type="match status" value="1"/>
</dbReference>
<proteinExistence type="predicted"/>
<sequence>MEYAGNLKGLLCPVRAIREYLSRTRDCRSRCSCLFVAVPEPQHVVHPHTISHWICQVIKRAHEDISEEDTRLVPVKAHEVRAVVMSALFDRLTRQFDIHISLATHPVKSAASLPGGSVNRRYPVPRLPLIGQIPYSR</sequence>
<gene>
    <name evidence="1" type="ORF">E2C01_071167</name>
</gene>